<evidence type="ECO:0000313" key="1">
    <source>
        <dbReference type="EMBL" id="KAK2828119.1"/>
    </source>
</evidence>
<accession>A0AA88SDE9</accession>
<evidence type="ECO:0000313" key="2">
    <source>
        <dbReference type="Proteomes" id="UP001187415"/>
    </source>
</evidence>
<keyword evidence="2" id="KW-1185">Reference proteome</keyword>
<proteinExistence type="predicted"/>
<name>A0AA88SDE9_CHASR</name>
<organism evidence="1 2">
    <name type="scientific">Channa striata</name>
    <name type="common">Snakehead murrel</name>
    <name type="synonym">Ophicephalus striatus</name>
    <dbReference type="NCBI Taxonomy" id="64152"/>
    <lineage>
        <taxon>Eukaryota</taxon>
        <taxon>Metazoa</taxon>
        <taxon>Chordata</taxon>
        <taxon>Craniata</taxon>
        <taxon>Vertebrata</taxon>
        <taxon>Euteleostomi</taxon>
        <taxon>Actinopterygii</taxon>
        <taxon>Neopterygii</taxon>
        <taxon>Teleostei</taxon>
        <taxon>Neoteleostei</taxon>
        <taxon>Acanthomorphata</taxon>
        <taxon>Anabantaria</taxon>
        <taxon>Anabantiformes</taxon>
        <taxon>Channoidei</taxon>
        <taxon>Channidae</taxon>
        <taxon>Channa</taxon>
    </lineage>
</organism>
<protein>
    <submittedName>
        <fullName evidence="1">Uncharacterized protein</fullName>
    </submittedName>
</protein>
<dbReference type="EMBL" id="JAUPFM010000015">
    <property type="protein sequence ID" value="KAK2828119.1"/>
    <property type="molecule type" value="Genomic_DNA"/>
</dbReference>
<gene>
    <name evidence="1" type="ORF">Q5P01_019153</name>
</gene>
<reference evidence="1" key="1">
    <citation type="submission" date="2023-07" db="EMBL/GenBank/DDBJ databases">
        <title>Chromosome-level Genome Assembly of Striped Snakehead (Channa striata).</title>
        <authorList>
            <person name="Liu H."/>
        </authorList>
    </citation>
    <scope>NUCLEOTIDE SEQUENCE</scope>
    <source>
        <strain evidence="1">Gz</strain>
        <tissue evidence="1">Muscle</tissue>
    </source>
</reference>
<dbReference type="Proteomes" id="UP001187415">
    <property type="component" value="Unassembled WGS sequence"/>
</dbReference>
<comment type="caution">
    <text evidence="1">The sequence shown here is derived from an EMBL/GenBank/DDBJ whole genome shotgun (WGS) entry which is preliminary data.</text>
</comment>
<dbReference type="AlphaFoldDB" id="A0AA88SDE9"/>
<sequence length="87" mass="9643">MLPRLQDATQLSCAAARQTHWFCHWLRCVVSGGVLRSLLWRTPLPCKPLLPKAADCGCQAMKDASRCGGLFENNDPENCQIPSAFLK</sequence>